<dbReference type="KEGG" id="ege:EM595_0910"/>
<dbReference type="AlphaFoldDB" id="A0A0U5KY33"/>
<keyword evidence="2" id="KW-1185">Reference proteome</keyword>
<proteinExistence type="predicted"/>
<name>A0A0U5KY33_9GAMM</name>
<dbReference type="EMBL" id="LN907827">
    <property type="protein sequence ID" value="CUU23146.1"/>
    <property type="molecule type" value="Genomic_DNA"/>
</dbReference>
<evidence type="ECO:0000313" key="1">
    <source>
        <dbReference type="EMBL" id="CUU23146.1"/>
    </source>
</evidence>
<accession>A0A0U5KY33</accession>
<gene>
    <name evidence="1" type="ORF">EM595_0910</name>
</gene>
<evidence type="ECO:0000313" key="2">
    <source>
        <dbReference type="Proteomes" id="UP000059419"/>
    </source>
</evidence>
<organism evidence="1 2">
    <name type="scientific">Duffyella gerundensis</name>
    <dbReference type="NCBI Taxonomy" id="1619313"/>
    <lineage>
        <taxon>Bacteria</taxon>
        <taxon>Pseudomonadati</taxon>
        <taxon>Pseudomonadota</taxon>
        <taxon>Gammaproteobacteria</taxon>
        <taxon>Enterobacterales</taxon>
        <taxon>Erwiniaceae</taxon>
        <taxon>Duffyella</taxon>
    </lineage>
</organism>
<reference evidence="2" key="1">
    <citation type="submission" date="2015-11" db="EMBL/GenBank/DDBJ databases">
        <authorList>
            <person name="Blom J."/>
        </authorList>
    </citation>
    <scope>NUCLEOTIDE SEQUENCE [LARGE SCALE GENOMIC DNA]</scope>
</reference>
<dbReference type="STRING" id="1619313.EM595_0910"/>
<protein>
    <submittedName>
        <fullName evidence="1">Uncharacterized protein</fullName>
    </submittedName>
</protein>
<dbReference type="PATRIC" id="fig|1619313.3.peg.950"/>
<dbReference type="Proteomes" id="UP000059419">
    <property type="component" value="Chromosome 1"/>
</dbReference>
<sequence>MSMNIFHQAPSGALFYAYRKFIAAKQLTYPDEKY</sequence>